<comment type="caution">
    <text evidence="1">The sequence shown here is derived from an EMBL/GenBank/DDBJ whole genome shotgun (WGS) entry which is preliminary data.</text>
</comment>
<evidence type="ECO:0000313" key="2">
    <source>
        <dbReference type="Proteomes" id="UP000789920"/>
    </source>
</evidence>
<reference evidence="1" key="1">
    <citation type="submission" date="2021-06" db="EMBL/GenBank/DDBJ databases">
        <authorList>
            <person name="Kallberg Y."/>
            <person name="Tangrot J."/>
            <person name="Rosling A."/>
        </authorList>
    </citation>
    <scope>NUCLEOTIDE SEQUENCE</scope>
    <source>
        <strain evidence="1">MA461A</strain>
    </source>
</reference>
<name>A0ACA9PMS6_9GLOM</name>
<gene>
    <name evidence="1" type="ORF">RPERSI_LOCUS10387</name>
</gene>
<proteinExistence type="predicted"/>
<sequence>MDISNQELKGAIRLKGFNNLEELNCSENELTNLYLNDCPKLRKLDCSSNNLNSNNFSESNLSSFKNFTKLEELKLGNDNKEKINQGIYNRFSGSLKPLKNLTKLKVLHIDNTDLNSGAEHLPASLIGIDNGKKEKISYFTEQRPESKEKAKEIADTAIVDAKEKFEEIKEKVGTAIVDAKKIAEEITEETTRLTKNAAEFVSDLRKEISFSETKRFFNFLKEIKKEDTKEFLKRQLKMNEIQTKPEAYLYLSHLLSPLHGEKTYIEIKASKSEKEEAKIKSIGLTTEEKLFIDERKIIHGIKGESNNSTSKFFKLKTKYENEKELSEDASKIILETLLEKRVIEELKEKSAELSISRGFIVKQFEDEVLEKEVESPKEEKKSGKLVEQIEKESHSNQESISFGGQGEKFFKNIKHYGRSSAELYMMYAWTLENELPNYIKKVKEEMGSGFINFNRKFEELNKKKSEKKNKELKNKIKNLEEQLENLKNEEKKEEKEMLEKEIESHKLQIELNERVKGFGDFVVKKLLEQVGSLDNPEKIEVVKEKVQRKTLNIAPAMPLGLGLHNEKLEETTEGISYKNKRMAYEKEGFSLDSN</sequence>
<organism evidence="1 2">
    <name type="scientific">Racocetra persica</name>
    <dbReference type="NCBI Taxonomy" id="160502"/>
    <lineage>
        <taxon>Eukaryota</taxon>
        <taxon>Fungi</taxon>
        <taxon>Fungi incertae sedis</taxon>
        <taxon>Mucoromycota</taxon>
        <taxon>Glomeromycotina</taxon>
        <taxon>Glomeromycetes</taxon>
        <taxon>Diversisporales</taxon>
        <taxon>Gigasporaceae</taxon>
        <taxon>Racocetra</taxon>
    </lineage>
</organism>
<keyword evidence="2" id="KW-1185">Reference proteome</keyword>
<accession>A0ACA9PMS6</accession>
<evidence type="ECO:0000313" key="1">
    <source>
        <dbReference type="EMBL" id="CAG8708575.1"/>
    </source>
</evidence>
<dbReference type="Proteomes" id="UP000789920">
    <property type="component" value="Unassembled WGS sequence"/>
</dbReference>
<dbReference type="EMBL" id="CAJVQC010020533">
    <property type="protein sequence ID" value="CAG8708575.1"/>
    <property type="molecule type" value="Genomic_DNA"/>
</dbReference>
<protein>
    <submittedName>
        <fullName evidence="1">35278_t:CDS:1</fullName>
    </submittedName>
</protein>